<comment type="function">
    <text evidence="6">Involved in DNA replication and cell separation.</text>
</comment>
<feature type="compositionally biased region" description="Low complexity" evidence="8">
    <location>
        <begin position="554"/>
        <end position="566"/>
    </location>
</feature>
<evidence type="ECO:0000259" key="9">
    <source>
        <dbReference type="PROSITE" id="PS51371"/>
    </source>
</evidence>
<evidence type="ECO:0000313" key="11">
    <source>
        <dbReference type="Proteomes" id="UP000000689"/>
    </source>
</evidence>
<dbReference type="GO" id="GO:0042149">
    <property type="term" value="P:cellular response to glucose starvation"/>
    <property type="evidence" value="ECO:0007669"/>
    <property type="project" value="UniProtKB-UniRule"/>
</dbReference>
<dbReference type="SUPFAM" id="SSF54631">
    <property type="entry name" value="CBS-domain pair"/>
    <property type="match status" value="2"/>
</dbReference>
<dbReference type="OrthoDB" id="449052at2759"/>
<dbReference type="GO" id="GO:0030071">
    <property type="term" value="P:regulation of mitotic metaphase/anaphase transition"/>
    <property type="evidence" value="ECO:0007669"/>
    <property type="project" value="InterPro"/>
</dbReference>
<comment type="similarity">
    <text evidence="2 6">Belongs to the SDS23 family.</text>
</comment>
<evidence type="ECO:0000256" key="3">
    <source>
        <dbReference type="ARBA" id="ARBA00022490"/>
    </source>
</evidence>
<gene>
    <name evidence="10" type="primary">NDAI0I01630</name>
    <name evidence="10" type="ordered locus">NDAI_0I01630</name>
</gene>
<evidence type="ECO:0000256" key="4">
    <source>
        <dbReference type="ARBA" id="ARBA00022737"/>
    </source>
</evidence>
<dbReference type="GO" id="GO:0004865">
    <property type="term" value="F:protein serine/threonine phosphatase inhibitor activity"/>
    <property type="evidence" value="ECO:0007669"/>
    <property type="project" value="TreeGrafter"/>
</dbReference>
<dbReference type="OMA" id="AITNPEM"/>
<reference evidence="10 11" key="1">
    <citation type="journal article" date="2011" name="Proc. Natl. Acad. Sci. U.S.A.">
        <title>Evolutionary erosion of yeast sex chromosomes by mating-type switching accidents.</title>
        <authorList>
            <person name="Gordon J.L."/>
            <person name="Armisen D."/>
            <person name="Proux-Wera E."/>
            <person name="Oheigeartaigh S.S."/>
            <person name="Byrne K.P."/>
            <person name="Wolfe K.H."/>
        </authorList>
    </citation>
    <scope>NUCLEOTIDE SEQUENCE [LARGE SCALE GENOMIC DNA]</scope>
    <source>
        <strain evidence="11">ATCC 10597 / BCRC 20456 / CBS 421 / NBRC 0211 / NRRL Y-12639</strain>
    </source>
</reference>
<keyword evidence="3 6" id="KW-0963">Cytoplasm</keyword>
<keyword evidence="4" id="KW-0677">Repeat</keyword>
<dbReference type="SMART" id="SM00116">
    <property type="entry name" value="CBS"/>
    <property type="match status" value="2"/>
</dbReference>
<dbReference type="Pfam" id="PF00571">
    <property type="entry name" value="CBS"/>
    <property type="match status" value="2"/>
</dbReference>
<dbReference type="RefSeq" id="XP_003671975.1">
    <property type="nucleotide sequence ID" value="XM_003671927.1"/>
</dbReference>
<dbReference type="InterPro" id="IPR050511">
    <property type="entry name" value="AMPK_gamma/SDS23_families"/>
</dbReference>
<protein>
    <recommendedName>
        <fullName evidence="9">CBS domain-containing protein</fullName>
    </recommendedName>
</protein>
<dbReference type="Gene3D" id="3.10.580.10">
    <property type="entry name" value="CBS-domain"/>
    <property type="match status" value="2"/>
</dbReference>
<evidence type="ECO:0000256" key="5">
    <source>
        <dbReference type="ARBA" id="ARBA00023122"/>
    </source>
</evidence>
<dbReference type="PANTHER" id="PTHR13780:SF36">
    <property type="entry name" value="CBS DOMAIN-CONTAINING PROTEIN"/>
    <property type="match status" value="1"/>
</dbReference>
<keyword evidence="5 7" id="KW-0129">CBS domain</keyword>
<evidence type="ECO:0000313" key="10">
    <source>
        <dbReference type="EMBL" id="CCD26732.1"/>
    </source>
</evidence>
<dbReference type="CDD" id="cd02205">
    <property type="entry name" value="CBS_pair_SF"/>
    <property type="match status" value="1"/>
</dbReference>
<dbReference type="InterPro" id="IPR046342">
    <property type="entry name" value="CBS_dom_sf"/>
</dbReference>
<dbReference type="GO" id="GO:0005737">
    <property type="term" value="C:cytoplasm"/>
    <property type="evidence" value="ECO:0007669"/>
    <property type="project" value="UniProtKB-SubCell"/>
</dbReference>
<feature type="domain" description="CBS" evidence="9">
    <location>
        <begin position="321"/>
        <end position="379"/>
    </location>
</feature>
<dbReference type="PIRSF" id="PIRSF018148">
    <property type="entry name" value="UCP018148_CBS_YBR214w"/>
    <property type="match status" value="1"/>
</dbReference>
<dbReference type="InterPro" id="IPR016711">
    <property type="entry name" value="Ssd23"/>
</dbReference>
<dbReference type="Proteomes" id="UP000000689">
    <property type="component" value="Chromosome 9"/>
</dbReference>
<dbReference type="KEGG" id="ndi:NDAI_0I01630"/>
<evidence type="ECO:0000256" key="8">
    <source>
        <dbReference type="SAM" id="MobiDB-lite"/>
    </source>
</evidence>
<organism evidence="10 11">
    <name type="scientific">Naumovozyma dairenensis (strain ATCC 10597 / BCRC 20456 / CBS 421 / NBRC 0211 / NRRL Y-12639)</name>
    <name type="common">Saccharomyces dairenensis</name>
    <dbReference type="NCBI Taxonomy" id="1071378"/>
    <lineage>
        <taxon>Eukaryota</taxon>
        <taxon>Fungi</taxon>
        <taxon>Dikarya</taxon>
        <taxon>Ascomycota</taxon>
        <taxon>Saccharomycotina</taxon>
        <taxon>Saccharomycetes</taxon>
        <taxon>Saccharomycetales</taxon>
        <taxon>Saccharomycetaceae</taxon>
        <taxon>Naumovozyma</taxon>
    </lineage>
</organism>
<dbReference type="PROSITE" id="PS51371">
    <property type="entry name" value="CBS"/>
    <property type="match status" value="1"/>
</dbReference>
<name>G0WG21_NAUDC</name>
<dbReference type="AlphaFoldDB" id="G0WG21"/>
<evidence type="ECO:0000256" key="1">
    <source>
        <dbReference type="ARBA" id="ARBA00004496"/>
    </source>
</evidence>
<feature type="compositionally biased region" description="Low complexity" evidence="8">
    <location>
        <begin position="476"/>
        <end position="504"/>
    </location>
</feature>
<feature type="region of interest" description="Disordered" evidence="8">
    <location>
        <begin position="19"/>
        <end position="53"/>
    </location>
</feature>
<feature type="region of interest" description="Disordered" evidence="8">
    <location>
        <begin position="438"/>
        <end position="504"/>
    </location>
</feature>
<accession>G0WG21</accession>
<feature type="compositionally biased region" description="Low complexity" evidence="8">
    <location>
        <begin position="439"/>
        <end position="467"/>
    </location>
</feature>
<dbReference type="STRING" id="1071378.G0WG21"/>
<keyword evidence="11" id="KW-1185">Reference proteome</keyword>
<comment type="subcellular location">
    <subcellularLocation>
        <location evidence="1 6">Cytoplasm</location>
    </subcellularLocation>
</comment>
<feature type="region of interest" description="Disordered" evidence="8">
    <location>
        <begin position="535"/>
        <end position="566"/>
    </location>
</feature>
<dbReference type="FunFam" id="3.10.580.10:FF:000035">
    <property type="entry name" value="Protein SDS23"/>
    <property type="match status" value="1"/>
</dbReference>
<sequence>MPNSNDNTSRITDRHTSIVEMLSTPPQLPTLTHTRTNESINSSSNNSITSSLSMNSLNDELSKINTNPLSNNNNSTIVTPYTTLNNNINDSTSTATIPIPFPSNETFLKNNNNNASRNSSENIVNNNEIINSNTQIQWQSIKLFQLIETNKLITIDGSISVEEAFNTLIKHHLTSLPVSLSLSTVDNSTSKNDYLTFDYNDLNSYLLLVLNKIKVSNEKITKDCQNGKMVPVGEIIKLTPKNQFVKLSKLDDLSTVISILGSGVHRIAIMEGHKIVGILSQRRLIKYLWDNARLFSDLQPLFNSSLKDLQIGSMVTTKNKFSKSRIISINGNQPLIDALFKMHQERISSIAVIDTQNNLIGNISVTDVKHVTRTSQYPLLNKSCRHFISIILNLRGLENGKDSFPIFHVYPTSSLGRTLAKLVATKAHRLWIVQPPIESSSSASSSSSSSISNSPASNSTATVSVSPTKNFTSLATPTGTTMSSSSSSSIVSGTSTTSSSTNLLTSPNLYEKEYRAGKLIGVVSLTDILNLLARKQPQHKQLDPQTARKQRGHSSSSLSSASSSTA</sequence>
<evidence type="ECO:0000256" key="2">
    <source>
        <dbReference type="ARBA" id="ARBA00006624"/>
    </source>
</evidence>
<dbReference type="InterPro" id="IPR000644">
    <property type="entry name" value="CBS_dom"/>
</dbReference>
<dbReference type="eggNOG" id="KOG1764">
    <property type="taxonomic scope" value="Eukaryota"/>
</dbReference>
<evidence type="ECO:0000256" key="7">
    <source>
        <dbReference type="PROSITE-ProRule" id="PRU00703"/>
    </source>
</evidence>
<dbReference type="GeneID" id="11493664"/>
<dbReference type="PANTHER" id="PTHR13780">
    <property type="entry name" value="AMP-ACTIVATED PROTEIN KINASE, GAMMA REGULATORY SUBUNIT"/>
    <property type="match status" value="1"/>
</dbReference>
<dbReference type="EMBL" id="HE580275">
    <property type="protein sequence ID" value="CCD26732.1"/>
    <property type="molecule type" value="Genomic_DNA"/>
</dbReference>
<proteinExistence type="inferred from homology"/>
<feature type="compositionally biased region" description="Low complexity" evidence="8">
    <location>
        <begin position="37"/>
        <end position="53"/>
    </location>
</feature>
<evidence type="ECO:0000256" key="6">
    <source>
        <dbReference type="PIRNR" id="PIRNR018148"/>
    </source>
</evidence>
<dbReference type="HOGENOM" id="CLU_024459_1_1_1"/>